<protein>
    <submittedName>
        <fullName evidence="2">Sigma-70 family RNA polymerase sigma factor</fullName>
    </submittedName>
</protein>
<dbReference type="SUPFAM" id="SSF88659">
    <property type="entry name" value="Sigma3 and sigma4 domains of RNA polymerase sigma factors"/>
    <property type="match status" value="1"/>
</dbReference>
<accession>A0ABR6WUJ6</accession>
<proteinExistence type="predicted"/>
<comment type="caution">
    <text evidence="2">The sequence shown here is derived from an EMBL/GenBank/DDBJ whole genome shotgun (WGS) entry which is preliminary data.</text>
</comment>
<organism evidence="2 3">
    <name type="scientific">Acetobacterium fimetarium</name>
    <dbReference type="NCBI Taxonomy" id="52691"/>
    <lineage>
        <taxon>Bacteria</taxon>
        <taxon>Bacillati</taxon>
        <taxon>Bacillota</taxon>
        <taxon>Clostridia</taxon>
        <taxon>Eubacteriales</taxon>
        <taxon>Eubacteriaceae</taxon>
        <taxon>Acetobacterium</taxon>
    </lineage>
</organism>
<dbReference type="RefSeq" id="WP_186842163.1">
    <property type="nucleotide sequence ID" value="NZ_WJBC01000009.1"/>
</dbReference>
<dbReference type="EMBL" id="WJBC01000009">
    <property type="protein sequence ID" value="MBC3804272.1"/>
    <property type="molecule type" value="Genomic_DNA"/>
</dbReference>
<evidence type="ECO:0000313" key="3">
    <source>
        <dbReference type="Proteomes" id="UP000603234"/>
    </source>
</evidence>
<dbReference type="Pfam" id="PF04545">
    <property type="entry name" value="Sigma70_r4"/>
    <property type="match status" value="1"/>
</dbReference>
<name>A0ABR6WUJ6_9FIRM</name>
<keyword evidence="3" id="KW-1185">Reference proteome</keyword>
<dbReference type="Gene3D" id="1.10.10.10">
    <property type="entry name" value="Winged helix-like DNA-binding domain superfamily/Winged helix DNA-binding domain"/>
    <property type="match status" value="1"/>
</dbReference>
<evidence type="ECO:0000313" key="2">
    <source>
        <dbReference type="EMBL" id="MBC3804272.1"/>
    </source>
</evidence>
<reference evidence="2 3" key="1">
    <citation type="journal article" date="2020" name="mSystems">
        <title>Defining Genomic and Predicted Metabolic Features of the Acetobacterium Genus.</title>
        <authorList>
            <person name="Ross D.E."/>
            <person name="Marshall C.W."/>
            <person name="Gulliver D."/>
            <person name="May H.D."/>
            <person name="Norman R.S."/>
        </authorList>
    </citation>
    <scope>NUCLEOTIDE SEQUENCE [LARGE SCALE GENOMIC DNA]</scope>
    <source>
        <strain evidence="2 3">DSM 8238</strain>
    </source>
</reference>
<feature type="domain" description="RNA polymerase sigma-70 region 4" evidence="1">
    <location>
        <begin position="113"/>
        <end position="160"/>
    </location>
</feature>
<dbReference type="Proteomes" id="UP000603234">
    <property type="component" value="Unassembled WGS sequence"/>
</dbReference>
<sequence length="162" mass="18326">MRKYKTTEKNRTSYTYFSIDGSKIKIMSDEEGVSNTVIAALHAFDDQEVDAKRREDYHAPVHLESYQTASDADASDRNPYLIDPEPNPLECLIASLDADAHADRLARLRAATDSLPPQQKALIQKVFDQGRTYVDIAAEEGVTEAAIRNRLKKIFNKLRKKI</sequence>
<gene>
    <name evidence="2" type="ORF">GH808_07475</name>
</gene>
<dbReference type="InterPro" id="IPR013324">
    <property type="entry name" value="RNA_pol_sigma_r3/r4-like"/>
</dbReference>
<dbReference type="InterPro" id="IPR007630">
    <property type="entry name" value="RNA_pol_sigma70_r4"/>
</dbReference>
<dbReference type="InterPro" id="IPR036388">
    <property type="entry name" value="WH-like_DNA-bd_sf"/>
</dbReference>
<dbReference type="CDD" id="cd06171">
    <property type="entry name" value="Sigma70_r4"/>
    <property type="match status" value="1"/>
</dbReference>
<evidence type="ECO:0000259" key="1">
    <source>
        <dbReference type="Pfam" id="PF04545"/>
    </source>
</evidence>